<evidence type="ECO:0000256" key="1">
    <source>
        <dbReference type="ARBA" id="ARBA00022527"/>
    </source>
</evidence>
<keyword evidence="4" id="KW-1185">Reference proteome</keyword>
<protein>
    <submittedName>
        <fullName evidence="3">Putative anti-sigma regulatory factor, serine/threonine protein kinase</fullName>
    </submittedName>
</protein>
<reference evidence="3 4" key="1">
    <citation type="submission" date="2017-04" db="EMBL/GenBank/DDBJ databases">
        <authorList>
            <person name="Afonso C.L."/>
            <person name="Miller P.J."/>
            <person name="Scott M.A."/>
            <person name="Spackman E."/>
            <person name="Goraichik I."/>
            <person name="Dimitrov K.M."/>
            <person name="Suarez D.L."/>
            <person name="Swayne D.E."/>
        </authorList>
    </citation>
    <scope>NUCLEOTIDE SEQUENCE [LARGE SCALE GENOMIC DNA]</scope>
    <source>
        <strain evidence="3 4">DSM 11622</strain>
    </source>
</reference>
<dbReference type="SUPFAM" id="SSF55874">
    <property type="entry name" value="ATPase domain of HSP90 chaperone/DNA topoisomerase II/histidine kinase"/>
    <property type="match status" value="1"/>
</dbReference>
<keyword evidence="3" id="KW-0808">Transferase</keyword>
<evidence type="ECO:0000313" key="3">
    <source>
        <dbReference type="EMBL" id="SMB96617.1"/>
    </source>
</evidence>
<dbReference type="InterPro" id="IPR050267">
    <property type="entry name" value="Anti-sigma-factor_SerPK"/>
</dbReference>
<proteinExistence type="predicted"/>
<evidence type="ECO:0000259" key="2">
    <source>
        <dbReference type="Pfam" id="PF13581"/>
    </source>
</evidence>
<accession>A0A1W1VTC6</accession>
<dbReference type="GO" id="GO:0004674">
    <property type="term" value="F:protein serine/threonine kinase activity"/>
    <property type="evidence" value="ECO:0007669"/>
    <property type="project" value="UniProtKB-KW"/>
</dbReference>
<dbReference type="InterPro" id="IPR036890">
    <property type="entry name" value="HATPase_C_sf"/>
</dbReference>
<dbReference type="PANTHER" id="PTHR35526">
    <property type="entry name" value="ANTI-SIGMA-F FACTOR RSBW-RELATED"/>
    <property type="match status" value="1"/>
</dbReference>
<dbReference type="STRING" id="645990.SAMN00120144_2611"/>
<feature type="domain" description="Histidine kinase/HSP90-like ATPase" evidence="2">
    <location>
        <begin position="12"/>
        <end position="133"/>
    </location>
</feature>
<dbReference type="Pfam" id="PF13581">
    <property type="entry name" value="HATPase_c_2"/>
    <property type="match status" value="1"/>
</dbReference>
<dbReference type="RefSeq" id="WP_084446195.1">
    <property type="nucleotide sequence ID" value="NZ_FWWW01000072.1"/>
</dbReference>
<dbReference type="OrthoDB" id="9792240at2"/>
<dbReference type="EMBL" id="FWWW01000072">
    <property type="protein sequence ID" value="SMB96617.1"/>
    <property type="molecule type" value="Genomic_DNA"/>
</dbReference>
<dbReference type="PANTHER" id="PTHR35526:SF3">
    <property type="entry name" value="ANTI-SIGMA-F FACTOR RSBW"/>
    <property type="match status" value="1"/>
</dbReference>
<sequence length="137" mass="15588">MKNAIRISCSRANLKTVRDFVSDYLAVYHLSELHVNQIVLAVDEVVANLIIHANAENETQFLQLKLAMEDHMFGIEIEDDSKESYQPSSFREPDLLEHIRLGKKGGVGMALVNRIMDRVEFSSSGNHNVCRLYKKVI</sequence>
<dbReference type="AlphaFoldDB" id="A0A1W1VTC6"/>
<dbReference type="CDD" id="cd16936">
    <property type="entry name" value="HATPase_RsbW-like"/>
    <property type="match status" value="1"/>
</dbReference>
<organism evidence="3 4">
    <name type="scientific">Hymenobacter roseosalivarius DSM 11622</name>
    <dbReference type="NCBI Taxonomy" id="645990"/>
    <lineage>
        <taxon>Bacteria</taxon>
        <taxon>Pseudomonadati</taxon>
        <taxon>Bacteroidota</taxon>
        <taxon>Cytophagia</taxon>
        <taxon>Cytophagales</taxon>
        <taxon>Hymenobacteraceae</taxon>
        <taxon>Hymenobacter</taxon>
    </lineage>
</organism>
<keyword evidence="3" id="KW-0418">Kinase</keyword>
<evidence type="ECO:0000313" key="4">
    <source>
        <dbReference type="Proteomes" id="UP000192266"/>
    </source>
</evidence>
<name>A0A1W1VTC6_9BACT</name>
<dbReference type="Proteomes" id="UP000192266">
    <property type="component" value="Unassembled WGS sequence"/>
</dbReference>
<dbReference type="InterPro" id="IPR003594">
    <property type="entry name" value="HATPase_dom"/>
</dbReference>
<dbReference type="Gene3D" id="3.30.565.10">
    <property type="entry name" value="Histidine kinase-like ATPase, C-terminal domain"/>
    <property type="match status" value="1"/>
</dbReference>
<keyword evidence="1 3" id="KW-0723">Serine/threonine-protein kinase</keyword>
<gene>
    <name evidence="3" type="ORF">SAMN00120144_2611</name>
</gene>